<sequence length="362" mass="37906">MRHPTDGMLRRLLDEPGGVADVHRQHVADCPECRSRLATTRRDAALAAAALDVDLPSDVENGWHRLSRAVAGDRPRQVAVATRAPRWRTALRSPLFAGVAAVALLTGATTAAAANWLPIFRAERVAPITITQADLLRLPDLSAYGEATVTKIADVRPVADADAAERATGLTAPRVAKLPRGVTGEPAFHVGDQVSATFTFSVEKAARTAAVVGAPLPPPPPGLDGSPFRMTAGPGIAAVWSQAHGGPSMIVGRAVAPTIYSSGIPFGTARDYLLSLPGLPEDVASQLRGFTESGTTLPLIVKTGQETTFPADVDGAPATVLTTRDGTLAAVFWVRDGVLNAVTGSLSTDEVLSVARGLRWHR</sequence>
<evidence type="ECO:0000313" key="3">
    <source>
        <dbReference type="Proteomes" id="UP001339911"/>
    </source>
</evidence>
<evidence type="ECO:0008006" key="4">
    <source>
        <dbReference type="Google" id="ProtNLM"/>
    </source>
</evidence>
<gene>
    <name evidence="2" type="ORF">V1634_28830</name>
</gene>
<dbReference type="EMBL" id="JAZGQL010000028">
    <property type="protein sequence ID" value="MEE6310853.1"/>
    <property type="molecule type" value="Genomic_DNA"/>
</dbReference>
<comment type="caution">
    <text evidence="2">The sequence shown here is derived from an EMBL/GenBank/DDBJ whole genome shotgun (WGS) entry which is preliminary data.</text>
</comment>
<dbReference type="RefSeq" id="WP_331210874.1">
    <property type="nucleotide sequence ID" value="NZ_JAZGQL010000028.1"/>
</dbReference>
<evidence type="ECO:0000256" key="1">
    <source>
        <dbReference type="SAM" id="Phobius"/>
    </source>
</evidence>
<reference evidence="2 3" key="1">
    <citation type="submission" date="2024-01" db="EMBL/GenBank/DDBJ databases">
        <title>Genome insights into Plantactinospora veratri sp. nov.</title>
        <authorList>
            <person name="Wang L."/>
        </authorList>
    </citation>
    <scope>NUCLEOTIDE SEQUENCE [LARGE SCALE GENOMIC DNA]</scope>
    <source>
        <strain evidence="2 3">NEAU-FHS4</strain>
    </source>
</reference>
<proteinExistence type="predicted"/>
<keyword evidence="3" id="KW-1185">Reference proteome</keyword>
<evidence type="ECO:0000313" key="2">
    <source>
        <dbReference type="EMBL" id="MEE6310853.1"/>
    </source>
</evidence>
<organism evidence="2 3">
    <name type="scientific">Plantactinospora veratri</name>
    <dbReference type="NCBI Taxonomy" id="1436122"/>
    <lineage>
        <taxon>Bacteria</taxon>
        <taxon>Bacillati</taxon>
        <taxon>Actinomycetota</taxon>
        <taxon>Actinomycetes</taxon>
        <taxon>Micromonosporales</taxon>
        <taxon>Micromonosporaceae</taxon>
        <taxon>Plantactinospora</taxon>
    </lineage>
</organism>
<protein>
    <recommendedName>
        <fullName evidence="4">Zinc-finger domain-containing protein</fullName>
    </recommendedName>
</protein>
<keyword evidence="1" id="KW-1133">Transmembrane helix</keyword>
<keyword evidence="1" id="KW-0812">Transmembrane</keyword>
<accession>A0ABU7SLL6</accession>
<feature type="transmembrane region" description="Helical" evidence="1">
    <location>
        <begin position="95"/>
        <end position="117"/>
    </location>
</feature>
<keyword evidence="1" id="KW-0472">Membrane</keyword>
<name>A0ABU7SLL6_9ACTN</name>
<dbReference type="Proteomes" id="UP001339911">
    <property type="component" value="Unassembled WGS sequence"/>
</dbReference>